<feature type="transmembrane region" description="Helical" evidence="1">
    <location>
        <begin position="110"/>
        <end position="133"/>
    </location>
</feature>
<proteinExistence type="predicted"/>
<dbReference type="EMBL" id="JADXDR010000177">
    <property type="protein sequence ID" value="KAI7836763.1"/>
    <property type="molecule type" value="Genomic_DNA"/>
</dbReference>
<keyword evidence="1" id="KW-1133">Transmembrane helix</keyword>
<keyword evidence="3" id="KW-1185">Reference proteome</keyword>
<evidence type="ECO:0000313" key="2">
    <source>
        <dbReference type="EMBL" id="KAI7836763.1"/>
    </source>
</evidence>
<feature type="transmembrane region" description="Helical" evidence="1">
    <location>
        <begin position="71"/>
        <end position="90"/>
    </location>
</feature>
<sequence>MANLTLPFIATWLVTLAGGLVVLGALGALTNDSEISPLFAPYRLAWTGWSLEVVALLVALYALAIGPFRNWRATILFFYASVTGFLIPLTNDIFVAKGKLPGSNGSDARANAAGAGLILVFIGNYVQAILAALHDTDEPKAQTAQVAGDKDLA</sequence>
<evidence type="ECO:0000313" key="3">
    <source>
        <dbReference type="Proteomes" id="UP001205105"/>
    </source>
</evidence>
<keyword evidence="1" id="KW-0472">Membrane</keyword>
<gene>
    <name evidence="2" type="ORF">COHA_009401</name>
</gene>
<dbReference type="AlphaFoldDB" id="A0AAD5H0P1"/>
<dbReference type="Proteomes" id="UP001205105">
    <property type="component" value="Unassembled WGS sequence"/>
</dbReference>
<accession>A0AAD5H0P1</accession>
<name>A0AAD5H0P1_9CHLO</name>
<comment type="caution">
    <text evidence="2">The sequence shown here is derived from an EMBL/GenBank/DDBJ whole genome shotgun (WGS) entry which is preliminary data.</text>
</comment>
<evidence type="ECO:0000256" key="1">
    <source>
        <dbReference type="SAM" id="Phobius"/>
    </source>
</evidence>
<feature type="transmembrane region" description="Helical" evidence="1">
    <location>
        <begin position="43"/>
        <end position="64"/>
    </location>
</feature>
<protein>
    <submittedName>
        <fullName evidence="2">Uncharacterized protein</fullName>
    </submittedName>
</protein>
<reference evidence="2" key="1">
    <citation type="submission" date="2020-11" db="EMBL/GenBank/DDBJ databases">
        <title>Chlorella ohadii genome sequencing and assembly.</title>
        <authorList>
            <person name="Murik O."/>
            <person name="Treves H."/>
            <person name="Kedem I."/>
            <person name="Shotland Y."/>
            <person name="Kaplan A."/>
        </authorList>
    </citation>
    <scope>NUCLEOTIDE SEQUENCE</scope>
    <source>
        <strain evidence="2">1</strain>
    </source>
</reference>
<organism evidence="2 3">
    <name type="scientific">Chlorella ohadii</name>
    <dbReference type="NCBI Taxonomy" id="2649997"/>
    <lineage>
        <taxon>Eukaryota</taxon>
        <taxon>Viridiplantae</taxon>
        <taxon>Chlorophyta</taxon>
        <taxon>core chlorophytes</taxon>
        <taxon>Trebouxiophyceae</taxon>
        <taxon>Chlorellales</taxon>
        <taxon>Chlorellaceae</taxon>
        <taxon>Chlorella clade</taxon>
        <taxon>Chlorella</taxon>
    </lineage>
</organism>
<keyword evidence="1" id="KW-0812">Transmembrane</keyword>